<feature type="domain" description="Rhodopsin" evidence="8">
    <location>
        <begin position="60"/>
        <end position="298"/>
    </location>
</feature>
<keyword evidence="2 7" id="KW-0812">Transmembrane</keyword>
<evidence type="ECO:0000259" key="8">
    <source>
        <dbReference type="Pfam" id="PF20684"/>
    </source>
</evidence>
<keyword evidence="10" id="KW-1185">Reference proteome</keyword>
<evidence type="ECO:0000256" key="2">
    <source>
        <dbReference type="ARBA" id="ARBA00022692"/>
    </source>
</evidence>
<comment type="caution">
    <text evidence="9">The sequence shown here is derived from an EMBL/GenBank/DDBJ whole genome shotgun (WGS) entry which is preliminary data.</text>
</comment>
<evidence type="ECO:0000313" key="10">
    <source>
        <dbReference type="Proteomes" id="UP000294003"/>
    </source>
</evidence>
<dbReference type="InterPro" id="IPR049326">
    <property type="entry name" value="Rhodopsin_dom_fungi"/>
</dbReference>
<dbReference type="InterPro" id="IPR052337">
    <property type="entry name" value="SAT4-like"/>
</dbReference>
<feature type="transmembrane region" description="Helical" evidence="7">
    <location>
        <begin position="242"/>
        <end position="265"/>
    </location>
</feature>
<evidence type="ECO:0000256" key="5">
    <source>
        <dbReference type="ARBA" id="ARBA00038359"/>
    </source>
</evidence>
<evidence type="ECO:0000313" key="9">
    <source>
        <dbReference type="EMBL" id="RYO95043.1"/>
    </source>
</evidence>
<gene>
    <name evidence="9" type="ORF">DL762_000236</name>
</gene>
<feature type="transmembrane region" description="Helical" evidence="7">
    <location>
        <begin position="201"/>
        <end position="222"/>
    </location>
</feature>
<feature type="transmembrane region" description="Helical" evidence="7">
    <location>
        <begin position="41"/>
        <end position="64"/>
    </location>
</feature>
<reference evidence="9 10" key="1">
    <citation type="submission" date="2018-06" db="EMBL/GenBank/DDBJ databases">
        <title>Complete Genomes of Monosporascus.</title>
        <authorList>
            <person name="Robinson A.J."/>
            <person name="Natvig D.O."/>
        </authorList>
    </citation>
    <scope>NUCLEOTIDE SEQUENCE [LARGE SCALE GENOMIC DNA]</scope>
    <source>
        <strain evidence="9 10">CBS 609.92</strain>
    </source>
</reference>
<name>A0ABY0HL33_9PEZI</name>
<evidence type="ECO:0000256" key="1">
    <source>
        <dbReference type="ARBA" id="ARBA00004141"/>
    </source>
</evidence>
<feature type="transmembrane region" description="Helical" evidence="7">
    <location>
        <begin position="117"/>
        <end position="136"/>
    </location>
</feature>
<feature type="transmembrane region" description="Helical" evidence="7">
    <location>
        <begin position="76"/>
        <end position="97"/>
    </location>
</feature>
<comment type="subcellular location">
    <subcellularLocation>
        <location evidence="1">Membrane</location>
        <topology evidence="1">Multi-pass membrane protein</topology>
    </subcellularLocation>
</comment>
<evidence type="ECO:0000256" key="7">
    <source>
        <dbReference type="SAM" id="Phobius"/>
    </source>
</evidence>
<feature type="transmembrane region" description="Helical" evidence="7">
    <location>
        <begin position="277"/>
        <end position="297"/>
    </location>
</feature>
<feature type="region of interest" description="Disordered" evidence="6">
    <location>
        <begin position="396"/>
        <end position="416"/>
    </location>
</feature>
<dbReference type="PANTHER" id="PTHR33048:SF160">
    <property type="entry name" value="SAT4 FAMILY MEMBRANE PROTEIN"/>
    <property type="match status" value="1"/>
</dbReference>
<comment type="similarity">
    <text evidence="5">Belongs to the SAT4 family.</text>
</comment>
<keyword evidence="4 7" id="KW-0472">Membrane</keyword>
<organism evidence="9 10">
    <name type="scientific">Monosporascus cannonballus</name>
    <dbReference type="NCBI Taxonomy" id="155416"/>
    <lineage>
        <taxon>Eukaryota</taxon>
        <taxon>Fungi</taxon>
        <taxon>Dikarya</taxon>
        <taxon>Ascomycota</taxon>
        <taxon>Pezizomycotina</taxon>
        <taxon>Sordariomycetes</taxon>
        <taxon>Xylariomycetidae</taxon>
        <taxon>Xylariales</taxon>
        <taxon>Xylariales incertae sedis</taxon>
        <taxon>Monosporascus</taxon>
    </lineage>
</organism>
<protein>
    <recommendedName>
        <fullName evidence="8">Rhodopsin domain-containing protein</fullName>
    </recommendedName>
</protein>
<dbReference type="EMBL" id="QJNS01000005">
    <property type="protein sequence ID" value="RYO95043.1"/>
    <property type="molecule type" value="Genomic_DNA"/>
</dbReference>
<feature type="transmembrane region" description="Helical" evidence="7">
    <location>
        <begin position="157"/>
        <end position="181"/>
    </location>
</feature>
<evidence type="ECO:0000256" key="6">
    <source>
        <dbReference type="SAM" id="MobiDB-lite"/>
    </source>
</evidence>
<dbReference type="PANTHER" id="PTHR33048">
    <property type="entry name" value="PTH11-LIKE INTEGRAL MEMBRANE PROTEIN (AFU_ORTHOLOGUE AFUA_5G11245)"/>
    <property type="match status" value="1"/>
</dbReference>
<dbReference type="Pfam" id="PF20684">
    <property type="entry name" value="Fung_rhodopsin"/>
    <property type="match status" value="1"/>
</dbReference>
<dbReference type="Proteomes" id="UP000294003">
    <property type="component" value="Unassembled WGS sequence"/>
</dbReference>
<keyword evidence="3 7" id="KW-1133">Transmembrane helix</keyword>
<evidence type="ECO:0000256" key="4">
    <source>
        <dbReference type="ARBA" id="ARBA00023136"/>
    </source>
</evidence>
<accession>A0ABY0HL33</accession>
<proteinExistence type="inferred from homology"/>
<sequence length="416" mass="46005">MSNLDFSAIPPSRLQDVLDGPALPPPEGVVPDFDNPPNRSAMALGALFTCLILATVFLAIRIYARFFVVKSTHLGDYLVIPAYVFFVLVATGSLRRILGGPGIFVHQWNIRAGDMTAYLYVCFIGTSFYGSGMLLMKWAILWEWIRVFVPRHSRNGFYWACQAVIAINMVFYLTAIILTNLACRPYRRNWDKTVPGTCMDIRLINLTTAVINLVVDMVILALPQKVIWDLQMSGRKRAGISLIFAIGIVACVSAACRIQAATGWLRSDDMTYHFSSVALWASAELACGILVFSIPAVPKAFAGLKVPGWLSSLMSRADTVTRGTRRRSRDSWPGLAVATPGGPRHYRHISDDNKLSLVNITNVAGAQQADQGVVAGPEGAHILRTTSFVATVDYEHNPPQDMRSLQHPWRRENQLP</sequence>
<evidence type="ECO:0000256" key="3">
    <source>
        <dbReference type="ARBA" id="ARBA00022989"/>
    </source>
</evidence>